<accession>A0AA88XYB9</accession>
<sequence>MFNKIDTIAFDYPCQTNGTQDFIRKIPCPKNRICTDEDTPENLVPGYQFTYKLQDVYLPRFWYVSMVSCYRNTTKNNCSWVNNESENIEIEYDIWLVNGNPDSKHLNPFEHQFSFEDHDIFECYFTEIDAISNIDEWQTWPGIITCGFRLCIMVWFILEVRHTFQINKDRSRLQFLQQFGAYFLVWFIYLPVLALISTQFSALWKRKTILSEYMYFIKFSVRM</sequence>
<feature type="domain" description="GPR180/TMEM145 transmembrane" evidence="2">
    <location>
        <begin position="126"/>
        <end position="212"/>
    </location>
</feature>
<reference evidence="3" key="1">
    <citation type="submission" date="2019-08" db="EMBL/GenBank/DDBJ databases">
        <title>The improved chromosome-level genome for the pearl oyster Pinctada fucata martensii using PacBio sequencing and Hi-C.</title>
        <authorList>
            <person name="Zheng Z."/>
        </authorList>
    </citation>
    <scope>NUCLEOTIDE SEQUENCE</scope>
    <source>
        <strain evidence="3">ZZ-2019</strain>
        <tissue evidence="3">Adductor muscle</tissue>
    </source>
</reference>
<dbReference type="Pfam" id="PF10192">
    <property type="entry name" value="GPR180-TMEM145_TM"/>
    <property type="match status" value="1"/>
</dbReference>
<proteinExistence type="predicted"/>
<keyword evidence="1" id="KW-0472">Membrane</keyword>
<dbReference type="GO" id="GO:0007186">
    <property type="term" value="P:G protein-coupled receptor signaling pathway"/>
    <property type="evidence" value="ECO:0007669"/>
    <property type="project" value="InterPro"/>
</dbReference>
<dbReference type="Proteomes" id="UP001186944">
    <property type="component" value="Unassembled WGS sequence"/>
</dbReference>
<protein>
    <recommendedName>
        <fullName evidence="2">GPR180/TMEM145 transmembrane domain-containing protein</fullName>
    </recommendedName>
</protein>
<dbReference type="PANTHER" id="PTHR23252">
    <property type="entry name" value="INTIMAL THICKNESS RECEPTOR-RELATED"/>
    <property type="match status" value="1"/>
</dbReference>
<dbReference type="InterPro" id="IPR047831">
    <property type="entry name" value="GPR180/TMEM145"/>
</dbReference>
<dbReference type="PANTHER" id="PTHR23252:SF43">
    <property type="entry name" value="INTIMAL THICKNESS RELATED RECEPTOR IRP DOMAIN-CONTAINING PROTEIN"/>
    <property type="match status" value="1"/>
</dbReference>
<name>A0AA88XYB9_PINIB</name>
<evidence type="ECO:0000313" key="4">
    <source>
        <dbReference type="Proteomes" id="UP001186944"/>
    </source>
</evidence>
<evidence type="ECO:0000259" key="2">
    <source>
        <dbReference type="Pfam" id="PF10192"/>
    </source>
</evidence>
<evidence type="ECO:0000256" key="1">
    <source>
        <dbReference type="SAM" id="Phobius"/>
    </source>
</evidence>
<dbReference type="GO" id="GO:0019236">
    <property type="term" value="P:response to pheromone"/>
    <property type="evidence" value="ECO:0007669"/>
    <property type="project" value="InterPro"/>
</dbReference>
<gene>
    <name evidence="3" type="ORF">FSP39_024103</name>
</gene>
<dbReference type="AlphaFoldDB" id="A0AA88XYB9"/>
<feature type="transmembrane region" description="Helical" evidence="1">
    <location>
        <begin position="179"/>
        <end position="204"/>
    </location>
</feature>
<evidence type="ECO:0000313" key="3">
    <source>
        <dbReference type="EMBL" id="KAK3094097.1"/>
    </source>
</evidence>
<dbReference type="EMBL" id="VSWD01000009">
    <property type="protein sequence ID" value="KAK3094097.1"/>
    <property type="molecule type" value="Genomic_DNA"/>
</dbReference>
<keyword evidence="1" id="KW-1133">Transmembrane helix</keyword>
<keyword evidence="1" id="KW-0812">Transmembrane</keyword>
<organism evidence="3 4">
    <name type="scientific">Pinctada imbricata</name>
    <name type="common">Atlantic pearl-oyster</name>
    <name type="synonym">Pinctada martensii</name>
    <dbReference type="NCBI Taxonomy" id="66713"/>
    <lineage>
        <taxon>Eukaryota</taxon>
        <taxon>Metazoa</taxon>
        <taxon>Spiralia</taxon>
        <taxon>Lophotrochozoa</taxon>
        <taxon>Mollusca</taxon>
        <taxon>Bivalvia</taxon>
        <taxon>Autobranchia</taxon>
        <taxon>Pteriomorphia</taxon>
        <taxon>Pterioida</taxon>
        <taxon>Pterioidea</taxon>
        <taxon>Pteriidae</taxon>
        <taxon>Pinctada</taxon>
    </lineage>
</organism>
<keyword evidence="4" id="KW-1185">Reference proteome</keyword>
<dbReference type="InterPro" id="IPR019336">
    <property type="entry name" value="GPR180/TMEM145_TM"/>
</dbReference>
<comment type="caution">
    <text evidence="3">The sequence shown here is derived from an EMBL/GenBank/DDBJ whole genome shotgun (WGS) entry which is preliminary data.</text>
</comment>